<keyword evidence="7" id="KW-1185">Reference proteome</keyword>
<dbReference type="InterPro" id="IPR027417">
    <property type="entry name" value="P-loop_NTPase"/>
</dbReference>
<keyword evidence="3" id="KW-0677">Repeat</keyword>
<dbReference type="PRINTS" id="PR00364">
    <property type="entry name" value="DISEASERSIST"/>
</dbReference>
<accession>A0ABC8SRV7</accession>
<dbReference type="InterPro" id="IPR002182">
    <property type="entry name" value="NB-ARC"/>
</dbReference>
<dbReference type="Gene3D" id="3.40.50.300">
    <property type="entry name" value="P-loop containing nucleotide triphosphate hydrolases"/>
    <property type="match status" value="1"/>
</dbReference>
<gene>
    <name evidence="6" type="ORF">ILEXP_LOCUS26484</name>
</gene>
<dbReference type="Pfam" id="PF00931">
    <property type="entry name" value="NB-ARC"/>
    <property type="match status" value="1"/>
</dbReference>
<dbReference type="Gene3D" id="1.10.8.430">
    <property type="entry name" value="Helical domain of apoptotic protease-activating factors"/>
    <property type="match status" value="1"/>
</dbReference>
<comment type="caution">
    <text evidence="6">The sequence shown here is derived from an EMBL/GenBank/DDBJ whole genome shotgun (WGS) entry which is preliminary data.</text>
</comment>
<keyword evidence="2" id="KW-0433">Leucine-rich repeat</keyword>
<dbReference type="InterPro" id="IPR036388">
    <property type="entry name" value="WH-like_DNA-bd_sf"/>
</dbReference>
<reference evidence="6 7" key="1">
    <citation type="submission" date="2024-02" db="EMBL/GenBank/DDBJ databases">
        <authorList>
            <person name="Vignale AGUSTIN F."/>
            <person name="Sosa J E."/>
            <person name="Modenutti C."/>
        </authorList>
    </citation>
    <scope>NUCLEOTIDE SEQUENCE [LARGE SCALE GENOMIC DNA]</scope>
</reference>
<name>A0ABC8SRV7_9AQUA</name>
<protein>
    <recommendedName>
        <fullName evidence="5">NB-ARC domain-containing protein</fullName>
    </recommendedName>
</protein>
<dbReference type="FunFam" id="3.40.50.300:FF:001091">
    <property type="entry name" value="Probable disease resistance protein At1g61300"/>
    <property type="match status" value="1"/>
</dbReference>
<dbReference type="Proteomes" id="UP001642360">
    <property type="component" value="Unassembled WGS sequence"/>
</dbReference>
<dbReference type="PANTHER" id="PTHR36766">
    <property type="entry name" value="PLANT BROAD-SPECTRUM MILDEW RESISTANCE PROTEIN RPW8"/>
    <property type="match status" value="1"/>
</dbReference>
<sequence>MAEIVLPALLGMVFDKLTSSVLQDFGCARGLNKQMEKLSSTLLFIHAVLEDAQKLQMLYSGEWDFGRVLRARYAIFSPSNSLATRIRMGRRLKAIRETLEMIAQERSSFRLSDGVITQMKRRPETGSFVIESEIVGRTDDRNGIVHLLIGTSTDERDVSVIPIVGIAGVGKTTLAQLVYNDERIERNFDMKLWVCVSFEFDLKKLMEAIIQCATKSRCDLLEMDILQSRLQESLRGRRFLLIMDDVWNEDHEEWEKLITLLRCGDGGSKFIVTTRNQKLALLTGTTSPYHLGGLSDDNCWSLFKQRAFGRGEEKNCPKLQPIGKELVKKCGGVPLAAKTLGSLMRLKRDEREWLFALENEIWNLLQCDDGFLLSIKSSYDHLPPQVKSCFTYGSVFPRNYEIIKEKLIHC</sequence>
<dbReference type="GO" id="GO:0006952">
    <property type="term" value="P:defense response"/>
    <property type="evidence" value="ECO:0007669"/>
    <property type="project" value="UniProtKB-KW"/>
</dbReference>
<evidence type="ECO:0000256" key="2">
    <source>
        <dbReference type="ARBA" id="ARBA00022614"/>
    </source>
</evidence>
<evidence type="ECO:0000313" key="7">
    <source>
        <dbReference type="Proteomes" id="UP001642360"/>
    </source>
</evidence>
<evidence type="ECO:0000259" key="5">
    <source>
        <dbReference type="Pfam" id="PF00931"/>
    </source>
</evidence>
<dbReference type="InterPro" id="IPR042197">
    <property type="entry name" value="Apaf_helical"/>
</dbReference>
<dbReference type="EMBL" id="CAUOFW020003081">
    <property type="protein sequence ID" value="CAK9157914.1"/>
    <property type="molecule type" value="Genomic_DNA"/>
</dbReference>
<feature type="domain" description="NB-ARC" evidence="5">
    <location>
        <begin position="153"/>
        <end position="309"/>
    </location>
</feature>
<dbReference type="Gene3D" id="1.10.10.10">
    <property type="entry name" value="Winged helix-like DNA-binding domain superfamily/Winged helix DNA-binding domain"/>
    <property type="match status" value="1"/>
</dbReference>
<evidence type="ECO:0000256" key="1">
    <source>
        <dbReference type="ARBA" id="ARBA00008894"/>
    </source>
</evidence>
<proteinExistence type="inferred from homology"/>
<dbReference type="PANTHER" id="PTHR36766:SF59">
    <property type="entry name" value="DISEASE RESISTANCE PROTEIN RGA2-LIKE"/>
    <property type="match status" value="1"/>
</dbReference>
<evidence type="ECO:0000256" key="4">
    <source>
        <dbReference type="ARBA" id="ARBA00022821"/>
    </source>
</evidence>
<comment type="similarity">
    <text evidence="1">Belongs to the disease resistance NB-LRR family.</text>
</comment>
<organism evidence="6 7">
    <name type="scientific">Ilex paraguariensis</name>
    <name type="common">yerba mate</name>
    <dbReference type="NCBI Taxonomy" id="185542"/>
    <lineage>
        <taxon>Eukaryota</taxon>
        <taxon>Viridiplantae</taxon>
        <taxon>Streptophyta</taxon>
        <taxon>Embryophyta</taxon>
        <taxon>Tracheophyta</taxon>
        <taxon>Spermatophyta</taxon>
        <taxon>Magnoliopsida</taxon>
        <taxon>eudicotyledons</taxon>
        <taxon>Gunneridae</taxon>
        <taxon>Pentapetalae</taxon>
        <taxon>asterids</taxon>
        <taxon>campanulids</taxon>
        <taxon>Aquifoliales</taxon>
        <taxon>Aquifoliaceae</taxon>
        <taxon>Ilex</taxon>
    </lineage>
</organism>
<evidence type="ECO:0000313" key="6">
    <source>
        <dbReference type="EMBL" id="CAK9157914.1"/>
    </source>
</evidence>
<evidence type="ECO:0000256" key="3">
    <source>
        <dbReference type="ARBA" id="ARBA00022737"/>
    </source>
</evidence>
<dbReference type="SUPFAM" id="SSF52540">
    <property type="entry name" value="P-loop containing nucleoside triphosphate hydrolases"/>
    <property type="match status" value="1"/>
</dbReference>
<dbReference type="AlphaFoldDB" id="A0ABC8SRV7"/>
<keyword evidence="4" id="KW-0611">Plant defense</keyword>